<feature type="transmembrane region" description="Helical" evidence="6">
    <location>
        <begin position="58"/>
        <end position="76"/>
    </location>
</feature>
<proteinExistence type="predicted"/>
<dbReference type="PANTHER" id="PTHR33529">
    <property type="entry name" value="SLR0882 PROTEIN-RELATED"/>
    <property type="match status" value="1"/>
</dbReference>
<dbReference type="EMBL" id="JAHHHV010000069">
    <property type="protein sequence ID" value="MBW4466571.1"/>
    <property type="molecule type" value="Genomic_DNA"/>
</dbReference>
<dbReference type="Pfam" id="PF03739">
    <property type="entry name" value="LptF_LptG"/>
    <property type="match status" value="1"/>
</dbReference>
<comment type="subcellular location">
    <subcellularLocation>
        <location evidence="1">Cell membrane</location>
        <topology evidence="1">Multi-pass membrane protein</topology>
    </subcellularLocation>
</comment>
<keyword evidence="2" id="KW-1003">Cell membrane</keyword>
<dbReference type="PANTHER" id="PTHR33529:SF6">
    <property type="entry name" value="YJGP_YJGQ FAMILY PERMEASE"/>
    <property type="match status" value="1"/>
</dbReference>
<dbReference type="InterPro" id="IPR005495">
    <property type="entry name" value="LptG/LptF_permease"/>
</dbReference>
<dbReference type="AlphaFoldDB" id="A0A951PBL7"/>
<evidence type="ECO:0000256" key="5">
    <source>
        <dbReference type="ARBA" id="ARBA00023136"/>
    </source>
</evidence>
<sequence length="370" mass="40801">MDRYITLELVPPFLFGVGAFSSLGVSIGALFDLIRRVTESGLPISVAVQVLLLKMPEFIAYSFPMSILLSCLMTYSRLSSDSELVALKACGVSIYRMVLPALGLAFLVTGMTFAFNEMLVPSANYQATQTLAAALNDKDPDFQERNILYQEFESVKQPNGKKKDVLARLFYAKEFDGNQMRGLTILDFSQDGFDQIVSAKSAAWNPTQKLWDFFDGTIYAVSPDGSFRNIAKFDQQQLKLPRGPLDLASQPRDYNEMNLAQSYDYLELLKQSGDADKIRKLRVRIQQKYALPFICVAFGLVGAALGARLNRGGRSTGFAISIVIIFSYYLLAVICGSIAQLGVISPLLGAWLPNLFGLGAAALLLLRSTR</sequence>
<evidence type="ECO:0000256" key="6">
    <source>
        <dbReference type="SAM" id="Phobius"/>
    </source>
</evidence>
<reference evidence="7" key="1">
    <citation type="submission" date="2021-05" db="EMBL/GenBank/DDBJ databases">
        <authorList>
            <person name="Pietrasiak N."/>
            <person name="Ward R."/>
            <person name="Stajich J.E."/>
            <person name="Kurbessoian T."/>
        </authorList>
    </citation>
    <scope>NUCLEOTIDE SEQUENCE</scope>
    <source>
        <strain evidence="7">GSE-TBD4-15B</strain>
    </source>
</reference>
<keyword evidence="4 6" id="KW-1133">Transmembrane helix</keyword>
<keyword evidence="3 6" id="KW-0812">Transmembrane</keyword>
<feature type="transmembrane region" description="Helical" evidence="6">
    <location>
        <begin position="348"/>
        <end position="366"/>
    </location>
</feature>
<keyword evidence="5 6" id="KW-0472">Membrane</keyword>
<accession>A0A951PBL7</accession>
<evidence type="ECO:0000256" key="1">
    <source>
        <dbReference type="ARBA" id="ARBA00004651"/>
    </source>
</evidence>
<reference evidence="7" key="2">
    <citation type="journal article" date="2022" name="Microbiol. Resour. Announc.">
        <title>Metagenome Sequencing to Explore Phylogenomics of Terrestrial Cyanobacteria.</title>
        <authorList>
            <person name="Ward R.D."/>
            <person name="Stajich J.E."/>
            <person name="Johansen J.R."/>
            <person name="Huntemann M."/>
            <person name="Clum A."/>
            <person name="Foster B."/>
            <person name="Foster B."/>
            <person name="Roux S."/>
            <person name="Palaniappan K."/>
            <person name="Varghese N."/>
            <person name="Mukherjee S."/>
            <person name="Reddy T.B.K."/>
            <person name="Daum C."/>
            <person name="Copeland A."/>
            <person name="Chen I.A."/>
            <person name="Ivanova N.N."/>
            <person name="Kyrpides N.C."/>
            <person name="Shapiro N."/>
            <person name="Eloe-Fadrosh E.A."/>
            <person name="Pietrasiak N."/>
        </authorList>
    </citation>
    <scope>NUCLEOTIDE SEQUENCE</scope>
    <source>
        <strain evidence="7">GSE-TBD4-15B</strain>
    </source>
</reference>
<name>A0A951PBL7_9CYAN</name>
<feature type="transmembrane region" description="Helical" evidence="6">
    <location>
        <begin position="289"/>
        <end position="307"/>
    </location>
</feature>
<evidence type="ECO:0000256" key="4">
    <source>
        <dbReference type="ARBA" id="ARBA00022989"/>
    </source>
</evidence>
<gene>
    <name evidence="7" type="ORF">KME07_14195</name>
</gene>
<evidence type="ECO:0000256" key="2">
    <source>
        <dbReference type="ARBA" id="ARBA00022475"/>
    </source>
</evidence>
<evidence type="ECO:0000313" key="8">
    <source>
        <dbReference type="Proteomes" id="UP000707356"/>
    </source>
</evidence>
<dbReference type="Proteomes" id="UP000707356">
    <property type="component" value="Unassembled WGS sequence"/>
</dbReference>
<protein>
    <submittedName>
        <fullName evidence="7">LptF/LptG family permease</fullName>
    </submittedName>
</protein>
<feature type="transmembrane region" description="Helical" evidence="6">
    <location>
        <begin position="97"/>
        <end position="115"/>
    </location>
</feature>
<feature type="transmembrane region" description="Helical" evidence="6">
    <location>
        <begin position="319"/>
        <end position="342"/>
    </location>
</feature>
<dbReference type="GO" id="GO:0015920">
    <property type="term" value="P:lipopolysaccharide transport"/>
    <property type="evidence" value="ECO:0007669"/>
    <property type="project" value="TreeGrafter"/>
</dbReference>
<organism evidence="7 8">
    <name type="scientific">Pegethrix bostrychoides GSE-TBD4-15B</name>
    <dbReference type="NCBI Taxonomy" id="2839662"/>
    <lineage>
        <taxon>Bacteria</taxon>
        <taxon>Bacillati</taxon>
        <taxon>Cyanobacteriota</taxon>
        <taxon>Cyanophyceae</taxon>
        <taxon>Oculatellales</taxon>
        <taxon>Oculatellaceae</taxon>
        <taxon>Pegethrix</taxon>
    </lineage>
</organism>
<feature type="transmembrane region" description="Helical" evidence="6">
    <location>
        <begin position="12"/>
        <end position="31"/>
    </location>
</feature>
<dbReference type="GO" id="GO:0043190">
    <property type="term" value="C:ATP-binding cassette (ABC) transporter complex"/>
    <property type="evidence" value="ECO:0007669"/>
    <property type="project" value="TreeGrafter"/>
</dbReference>
<comment type="caution">
    <text evidence="7">The sequence shown here is derived from an EMBL/GenBank/DDBJ whole genome shotgun (WGS) entry which is preliminary data.</text>
</comment>
<evidence type="ECO:0000256" key="3">
    <source>
        <dbReference type="ARBA" id="ARBA00022692"/>
    </source>
</evidence>
<evidence type="ECO:0000313" key="7">
    <source>
        <dbReference type="EMBL" id="MBW4466571.1"/>
    </source>
</evidence>